<dbReference type="Proteomes" id="UP000502823">
    <property type="component" value="Unassembled WGS sequence"/>
</dbReference>
<evidence type="ECO:0000313" key="2">
    <source>
        <dbReference type="Proteomes" id="UP000502823"/>
    </source>
</evidence>
<dbReference type="OrthoDB" id="6846267at2759"/>
<comment type="caution">
    <text evidence="1">The sequence shown here is derived from an EMBL/GenBank/DDBJ whole genome shotgun (WGS) entry which is preliminary data.</text>
</comment>
<accession>A0A6L2PVG7</accession>
<organism evidence="1 2">
    <name type="scientific">Coptotermes formosanus</name>
    <name type="common">Formosan subterranean termite</name>
    <dbReference type="NCBI Taxonomy" id="36987"/>
    <lineage>
        <taxon>Eukaryota</taxon>
        <taxon>Metazoa</taxon>
        <taxon>Ecdysozoa</taxon>
        <taxon>Arthropoda</taxon>
        <taxon>Hexapoda</taxon>
        <taxon>Insecta</taxon>
        <taxon>Pterygota</taxon>
        <taxon>Neoptera</taxon>
        <taxon>Polyneoptera</taxon>
        <taxon>Dictyoptera</taxon>
        <taxon>Blattodea</taxon>
        <taxon>Blattoidea</taxon>
        <taxon>Termitoidae</taxon>
        <taxon>Rhinotermitidae</taxon>
        <taxon>Coptotermes</taxon>
    </lineage>
</organism>
<keyword evidence="2" id="KW-1185">Reference proteome</keyword>
<dbReference type="EMBL" id="BLKM01000501">
    <property type="protein sequence ID" value="GFG34638.1"/>
    <property type="molecule type" value="Genomic_DNA"/>
</dbReference>
<reference evidence="2" key="1">
    <citation type="submission" date="2020-01" db="EMBL/GenBank/DDBJ databases">
        <title>Draft genome sequence of the Termite Coptotermes fromosanus.</title>
        <authorList>
            <person name="Itakura S."/>
            <person name="Yosikawa Y."/>
            <person name="Umezawa K."/>
        </authorList>
    </citation>
    <scope>NUCLEOTIDE SEQUENCE [LARGE SCALE GENOMIC DNA]</scope>
</reference>
<dbReference type="AlphaFoldDB" id="A0A6L2PVG7"/>
<sequence length="74" mass="8408">MSHFRSPTPPDSKKDVVSVTWQPVTSTDDLQYLHIESPSNIYMSSGLLKDRASFWSSLPLGSSRTTHRVLRDEM</sequence>
<gene>
    <name evidence="1" type="ORF">Cfor_03061</name>
</gene>
<proteinExistence type="predicted"/>
<protein>
    <submittedName>
        <fullName evidence="1">Uncharacterized protein</fullName>
    </submittedName>
</protein>
<evidence type="ECO:0000313" key="1">
    <source>
        <dbReference type="EMBL" id="GFG34638.1"/>
    </source>
</evidence>
<dbReference type="InParanoid" id="A0A6L2PVG7"/>
<name>A0A6L2PVG7_COPFO</name>